<dbReference type="AlphaFoldDB" id="R7V7M3"/>
<name>R7V7M3_CAPTE</name>
<reference evidence="8" key="3">
    <citation type="submission" date="2015-06" db="UniProtKB">
        <authorList>
            <consortium name="EnsemblMetazoa"/>
        </authorList>
    </citation>
    <scope>IDENTIFICATION</scope>
</reference>
<dbReference type="OMA" id="FCQEPTS"/>
<dbReference type="InterPro" id="IPR032675">
    <property type="entry name" value="LRR_dom_sf"/>
</dbReference>
<keyword evidence="6" id="KW-0812">Transmembrane</keyword>
<dbReference type="STRING" id="283909.R7V7M3"/>
<dbReference type="Proteomes" id="UP000014760">
    <property type="component" value="Unassembled WGS sequence"/>
</dbReference>
<dbReference type="PROSITE" id="PS51450">
    <property type="entry name" value="LRR"/>
    <property type="match status" value="3"/>
</dbReference>
<dbReference type="SUPFAM" id="SSF52058">
    <property type="entry name" value="L domain-like"/>
    <property type="match status" value="1"/>
</dbReference>
<dbReference type="PANTHER" id="PTHR22710:SF2">
    <property type="entry name" value="X-RAY RADIATION RESISTANCE-ASSOCIATED PROTEIN 1"/>
    <property type="match status" value="1"/>
</dbReference>
<dbReference type="EnsemblMetazoa" id="CapteT227314">
    <property type="protein sequence ID" value="CapteP227314"/>
    <property type="gene ID" value="CapteG227314"/>
</dbReference>
<organism evidence="7">
    <name type="scientific">Capitella teleta</name>
    <name type="common">Polychaete worm</name>
    <dbReference type="NCBI Taxonomy" id="283909"/>
    <lineage>
        <taxon>Eukaryota</taxon>
        <taxon>Metazoa</taxon>
        <taxon>Spiralia</taxon>
        <taxon>Lophotrochozoa</taxon>
        <taxon>Annelida</taxon>
        <taxon>Polychaeta</taxon>
        <taxon>Sedentaria</taxon>
        <taxon>Scolecida</taxon>
        <taxon>Capitellidae</taxon>
        <taxon>Capitella</taxon>
    </lineage>
</organism>
<reference evidence="7 9" key="2">
    <citation type="journal article" date="2013" name="Nature">
        <title>Insights into bilaterian evolution from three spiralian genomes.</title>
        <authorList>
            <person name="Simakov O."/>
            <person name="Marletaz F."/>
            <person name="Cho S.J."/>
            <person name="Edsinger-Gonzales E."/>
            <person name="Havlak P."/>
            <person name="Hellsten U."/>
            <person name="Kuo D.H."/>
            <person name="Larsson T."/>
            <person name="Lv J."/>
            <person name="Arendt D."/>
            <person name="Savage R."/>
            <person name="Osoegawa K."/>
            <person name="de Jong P."/>
            <person name="Grimwood J."/>
            <person name="Chapman J.A."/>
            <person name="Shapiro H."/>
            <person name="Aerts A."/>
            <person name="Otillar R.P."/>
            <person name="Terry A.Y."/>
            <person name="Boore J.L."/>
            <person name="Grigoriev I.V."/>
            <person name="Lindberg D.R."/>
            <person name="Seaver E.C."/>
            <person name="Weisblat D.A."/>
            <person name="Putnam N.H."/>
            <person name="Rokhsar D.S."/>
        </authorList>
    </citation>
    <scope>NUCLEOTIDE SEQUENCE</scope>
    <source>
        <strain evidence="7 9">I ESC-2004</strain>
    </source>
</reference>
<dbReference type="InterPro" id="IPR003591">
    <property type="entry name" value="Leu-rich_rpt_typical-subtyp"/>
</dbReference>
<evidence type="ECO:0000313" key="9">
    <source>
        <dbReference type="Proteomes" id="UP000014760"/>
    </source>
</evidence>
<feature type="compositionally biased region" description="Basic and acidic residues" evidence="5">
    <location>
        <begin position="342"/>
        <end position="369"/>
    </location>
</feature>
<evidence type="ECO:0000256" key="6">
    <source>
        <dbReference type="SAM" id="Phobius"/>
    </source>
</evidence>
<keyword evidence="6" id="KW-1133">Transmembrane helix</keyword>
<keyword evidence="9" id="KW-1185">Reference proteome</keyword>
<evidence type="ECO:0000256" key="5">
    <source>
        <dbReference type="SAM" id="MobiDB-lite"/>
    </source>
</evidence>
<evidence type="ECO:0000256" key="1">
    <source>
        <dbReference type="ARBA" id="ARBA00004496"/>
    </source>
</evidence>
<dbReference type="EMBL" id="AMQN01005413">
    <property type="status" value="NOT_ANNOTATED_CDS"/>
    <property type="molecule type" value="Genomic_DNA"/>
</dbReference>
<keyword evidence="6" id="KW-0472">Membrane</keyword>
<dbReference type="EMBL" id="KB296008">
    <property type="protein sequence ID" value="ELU12376.1"/>
    <property type="molecule type" value="Genomic_DNA"/>
</dbReference>
<feature type="transmembrane region" description="Helical" evidence="6">
    <location>
        <begin position="417"/>
        <end position="436"/>
    </location>
</feature>
<comment type="subcellular location">
    <subcellularLocation>
        <location evidence="1">Cytoplasm</location>
    </subcellularLocation>
</comment>
<dbReference type="PANTHER" id="PTHR22710">
    <property type="entry name" value="X-RAY RADIATION RESISTANCE ASSOCIATED PROTEIN 1 XRRA1"/>
    <property type="match status" value="1"/>
</dbReference>
<reference evidence="9" key="1">
    <citation type="submission" date="2012-12" db="EMBL/GenBank/DDBJ databases">
        <authorList>
            <person name="Hellsten U."/>
            <person name="Grimwood J."/>
            <person name="Chapman J.A."/>
            <person name="Shapiro H."/>
            <person name="Aerts A."/>
            <person name="Otillar R.P."/>
            <person name="Terry A.Y."/>
            <person name="Boore J.L."/>
            <person name="Simakov O."/>
            <person name="Marletaz F."/>
            <person name="Cho S.-J."/>
            <person name="Edsinger-Gonzales E."/>
            <person name="Havlak P."/>
            <person name="Kuo D.-H."/>
            <person name="Larsson T."/>
            <person name="Lv J."/>
            <person name="Arendt D."/>
            <person name="Savage R."/>
            <person name="Osoegawa K."/>
            <person name="de Jong P."/>
            <person name="Lindberg D.R."/>
            <person name="Seaver E.C."/>
            <person name="Weisblat D.A."/>
            <person name="Putnam N.H."/>
            <person name="Grigoriev I.V."/>
            <person name="Rokhsar D.S."/>
        </authorList>
    </citation>
    <scope>NUCLEOTIDE SEQUENCE</scope>
    <source>
        <strain evidence="9">I ESC-2004</strain>
    </source>
</reference>
<keyword evidence="2" id="KW-0963">Cytoplasm</keyword>
<dbReference type="OrthoDB" id="1687175at2759"/>
<evidence type="ECO:0008006" key="10">
    <source>
        <dbReference type="Google" id="ProtNLM"/>
    </source>
</evidence>
<evidence type="ECO:0000313" key="8">
    <source>
        <dbReference type="EnsemblMetazoa" id="CapteP227314"/>
    </source>
</evidence>
<feature type="region of interest" description="Disordered" evidence="5">
    <location>
        <begin position="486"/>
        <end position="548"/>
    </location>
</feature>
<dbReference type="InterPro" id="IPR001611">
    <property type="entry name" value="Leu-rich_rpt"/>
</dbReference>
<protein>
    <recommendedName>
        <fullName evidence="10">X-ray radiation resistance-associated protein 1</fullName>
    </recommendedName>
</protein>
<evidence type="ECO:0000313" key="7">
    <source>
        <dbReference type="EMBL" id="ELU12376.1"/>
    </source>
</evidence>
<keyword evidence="4" id="KW-0677">Repeat</keyword>
<keyword evidence="3" id="KW-0433">Leucine-rich repeat</keyword>
<proteinExistence type="predicted"/>
<dbReference type="GO" id="GO:0005634">
    <property type="term" value="C:nucleus"/>
    <property type="evidence" value="ECO:0007669"/>
    <property type="project" value="TreeGrafter"/>
</dbReference>
<feature type="region of interest" description="Disordered" evidence="5">
    <location>
        <begin position="342"/>
        <end position="370"/>
    </location>
</feature>
<gene>
    <name evidence="7" type="ORF">CAPTEDRAFT_227314</name>
</gene>
<dbReference type="GO" id="GO:0005737">
    <property type="term" value="C:cytoplasm"/>
    <property type="evidence" value="ECO:0007669"/>
    <property type="project" value="UniProtKB-SubCell"/>
</dbReference>
<evidence type="ECO:0000256" key="4">
    <source>
        <dbReference type="ARBA" id="ARBA00022737"/>
    </source>
</evidence>
<dbReference type="SMART" id="SM00369">
    <property type="entry name" value="LRR_TYP"/>
    <property type="match status" value="3"/>
</dbReference>
<evidence type="ECO:0000256" key="2">
    <source>
        <dbReference type="ARBA" id="ARBA00022490"/>
    </source>
</evidence>
<feature type="compositionally biased region" description="Basic and acidic residues" evidence="5">
    <location>
        <begin position="535"/>
        <end position="548"/>
    </location>
</feature>
<evidence type="ECO:0000256" key="3">
    <source>
        <dbReference type="ARBA" id="ARBA00022614"/>
    </source>
</evidence>
<dbReference type="HOGENOM" id="CLU_015169_0_0_1"/>
<accession>R7V7M3</accession>
<dbReference type="Gene3D" id="3.80.10.10">
    <property type="entry name" value="Ribonuclease Inhibitor"/>
    <property type="match status" value="1"/>
</dbReference>
<sequence length="744" mass="84202">MATSMLKLDDGSGGHAANCFPVRTLVHRQDDDQRDTVYSTGGLANGGAWLTAQKVEQRRRFKAVLCAKPRSYDDIRRERNQNSAKMGTAIIPAASLVTETPEFDDENKILDGFFLMKHCCVDDPTDLCSVNINGQNLSETKVEDFKLFDNVAYVNAAENILPLNCFDSFPILRELELPLNGLRNLKLNVGEFKHLELLDLSYNNLCPEDFLPLGLLQNLRILQLTGNNLKSIPPDLALPCASQKSGRKLQVQRFPKLEILMLDENNLEDITIFAALAGLRQLRHLNLSKNNLYAVPQLILMEGRMITQIIDSRPSSQRKLSRRRRSQKSALHLEERMRSLTETRIKNQSDSNPLHEDEVVPDDASKEQTDGNNLMADFEELNIEETHPGEDTFRKGGHPLPPPFPELRYLNVSHNQIALAFGFIGMGSCVFFSSVVRKSFSKFRKKAPALEKPNIEVKIKPERRVNTIIPSVPRCNVDELLAIEAPKRQSPELLPEEEPPETPNSRGEAAFGLGNPLPPIPATPEFEGSEGTSMHSHETEEIQEEAKEQSADAFFMTQVDELAKSQDAPQEVVQSEEPKTLKILDEKYSGYDVLFEDEGLTFTGDVPEPKDIQGNVRALRYALSHPVNYRDNKVDLENRQRPFQPYQRPKPLAEIRRKPNSERVHEALLQMKNNTVVDDLPLNDVVGENGKYPQYLAEAKDLLTEVQRRYNRVRVSSMKNARKNHLAELQNAMKETFSDVELKK</sequence>